<dbReference type="Pfam" id="PF11000">
    <property type="entry name" value="DUF2840"/>
    <property type="match status" value="1"/>
</dbReference>
<dbReference type="InterPro" id="IPR021263">
    <property type="entry name" value="DUF2840"/>
</dbReference>
<reference evidence="1 2" key="1">
    <citation type="journal article" date="2014" name="Antonie Van Leeuwenhoek">
        <title>Hyphomonas beringensis sp. nov. and Hyphomonas chukchiensis sp. nov., isolated from surface seawater of the Bering Sea and Chukchi Sea.</title>
        <authorList>
            <person name="Li C."/>
            <person name="Lai Q."/>
            <person name="Li G."/>
            <person name="Dong C."/>
            <person name="Wang J."/>
            <person name="Liao Y."/>
            <person name="Shao Z."/>
        </authorList>
    </citation>
    <scope>NUCLEOTIDE SEQUENCE [LARGE SCALE GENOMIC DNA]</scope>
    <source>
        <strain evidence="1 2">SCH89</strain>
    </source>
</reference>
<evidence type="ECO:0000313" key="1">
    <source>
        <dbReference type="EMBL" id="KDA02480.1"/>
    </source>
</evidence>
<name>A0A059G7D2_9PROT</name>
<dbReference type="PATRIC" id="fig|1280953.3.peg.2181"/>
<dbReference type="EMBL" id="ARYL01000014">
    <property type="protein sequence ID" value="KDA02480.1"/>
    <property type="molecule type" value="Genomic_DNA"/>
</dbReference>
<organism evidence="1 2">
    <name type="scientific">Hyphomonas oceanitis SCH89</name>
    <dbReference type="NCBI Taxonomy" id="1280953"/>
    <lineage>
        <taxon>Bacteria</taxon>
        <taxon>Pseudomonadati</taxon>
        <taxon>Pseudomonadota</taxon>
        <taxon>Alphaproteobacteria</taxon>
        <taxon>Hyphomonadales</taxon>
        <taxon>Hyphomonadaceae</taxon>
        <taxon>Hyphomonas</taxon>
    </lineage>
</organism>
<dbReference type="STRING" id="1280953.HOC_10809"/>
<comment type="caution">
    <text evidence="1">The sequence shown here is derived from an EMBL/GenBank/DDBJ whole genome shotgun (WGS) entry which is preliminary data.</text>
</comment>
<accession>A0A059G7D2</accession>
<keyword evidence="2" id="KW-1185">Reference proteome</keyword>
<proteinExistence type="predicted"/>
<protein>
    <recommendedName>
        <fullName evidence="3">Glycosidase</fullName>
    </recommendedName>
</protein>
<dbReference type="AlphaFoldDB" id="A0A059G7D2"/>
<evidence type="ECO:0000313" key="2">
    <source>
        <dbReference type="Proteomes" id="UP000024942"/>
    </source>
</evidence>
<sequence>MSGASEQTALTTLTLTVRGKSANDRLLFGRGFHSRRLPYRGAMHLFEPGQVFGFVRWRGDGFGTQTWRVVVAEAGHPGEKLTRIPGIKPGAHLLLHAFGKTRAKRALRAIDVLSDAHVVHDVHPAYWRHVHAQIASNLLPDPYDPDVFASLDLARSSS</sequence>
<dbReference type="Proteomes" id="UP000024942">
    <property type="component" value="Unassembled WGS sequence"/>
</dbReference>
<gene>
    <name evidence="1" type="ORF">HOC_10809</name>
</gene>
<evidence type="ECO:0008006" key="3">
    <source>
        <dbReference type="Google" id="ProtNLM"/>
    </source>
</evidence>